<gene>
    <name evidence="1" type="ORF">L596_019234</name>
</gene>
<keyword evidence="2" id="KW-1185">Reference proteome</keyword>
<dbReference type="EMBL" id="AZBU02000006">
    <property type="protein sequence ID" value="TKR71674.1"/>
    <property type="molecule type" value="Genomic_DNA"/>
</dbReference>
<sequence>MNEVPFLFSHSVFEQLDTSFLQRIESLPALWSQAAQEYQTHLKIIHLGIYFEDDQWYFNTGHEKLSLADLLQMKPCYVRVTQLIFLERFHFSEDSSSAISSKDLFGKLLPFIHYQLFPGAYLRLENLAENEDTTKIFKELLKMRNFTSLDIENNGESNEAFLQKVIDFQLIKELIVLQGIWSESTKTRLCEAIKQGTIYYLDLSDSHFEIDLEMFQLCFGIWQEGKNKRSITLTGLLDFTEDQLKVFLEKESCQYRPDSDHEKPKFTIWKRKCSKKLRVEWIDDAEFKDQGRIIVAAESF</sequence>
<dbReference type="AlphaFoldDB" id="A0A4U5MPW6"/>
<evidence type="ECO:0000313" key="1">
    <source>
        <dbReference type="EMBL" id="TKR71674.1"/>
    </source>
</evidence>
<name>A0A4U5MPW6_STECR</name>
<reference evidence="1 2" key="2">
    <citation type="journal article" date="2019" name="G3 (Bethesda)">
        <title>Hybrid Assembly of the Genome of the Entomopathogenic Nematode Steinernema carpocapsae Identifies the X-Chromosome.</title>
        <authorList>
            <person name="Serra L."/>
            <person name="Macchietto M."/>
            <person name="Macias-Munoz A."/>
            <person name="McGill C.J."/>
            <person name="Rodriguez I.M."/>
            <person name="Rodriguez B."/>
            <person name="Murad R."/>
            <person name="Mortazavi A."/>
        </authorList>
    </citation>
    <scope>NUCLEOTIDE SEQUENCE [LARGE SCALE GENOMIC DNA]</scope>
    <source>
        <strain evidence="1 2">ALL</strain>
    </source>
</reference>
<reference evidence="1 2" key="1">
    <citation type="journal article" date="2015" name="Genome Biol.">
        <title>Comparative genomics of Steinernema reveals deeply conserved gene regulatory networks.</title>
        <authorList>
            <person name="Dillman A.R."/>
            <person name="Macchietto M."/>
            <person name="Porter C.F."/>
            <person name="Rogers A."/>
            <person name="Williams B."/>
            <person name="Antoshechkin I."/>
            <person name="Lee M.M."/>
            <person name="Goodwin Z."/>
            <person name="Lu X."/>
            <person name="Lewis E.E."/>
            <person name="Goodrich-Blair H."/>
            <person name="Stock S.P."/>
            <person name="Adams B.J."/>
            <person name="Sternberg P.W."/>
            <person name="Mortazavi A."/>
        </authorList>
    </citation>
    <scope>NUCLEOTIDE SEQUENCE [LARGE SCALE GENOMIC DNA]</scope>
    <source>
        <strain evidence="1 2">ALL</strain>
    </source>
</reference>
<comment type="caution">
    <text evidence="1">The sequence shown here is derived from an EMBL/GenBank/DDBJ whole genome shotgun (WGS) entry which is preliminary data.</text>
</comment>
<evidence type="ECO:0000313" key="2">
    <source>
        <dbReference type="Proteomes" id="UP000298663"/>
    </source>
</evidence>
<protein>
    <recommendedName>
        <fullName evidence="3">DUF38 domain-containing protein</fullName>
    </recommendedName>
</protein>
<accession>A0A4U5MPW6</accession>
<proteinExistence type="predicted"/>
<evidence type="ECO:0008006" key="3">
    <source>
        <dbReference type="Google" id="ProtNLM"/>
    </source>
</evidence>
<organism evidence="1 2">
    <name type="scientific">Steinernema carpocapsae</name>
    <name type="common">Entomopathogenic nematode</name>
    <dbReference type="NCBI Taxonomy" id="34508"/>
    <lineage>
        <taxon>Eukaryota</taxon>
        <taxon>Metazoa</taxon>
        <taxon>Ecdysozoa</taxon>
        <taxon>Nematoda</taxon>
        <taxon>Chromadorea</taxon>
        <taxon>Rhabditida</taxon>
        <taxon>Tylenchina</taxon>
        <taxon>Panagrolaimomorpha</taxon>
        <taxon>Strongyloidoidea</taxon>
        <taxon>Steinernematidae</taxon>
        <taxon>Steinernema</taxon>
    </lineage>
</organism>
<dbReference type="Proteomes" id="UP000298663">
    <property type="component" value="Unassembled WGS sequence"/>
</dbReference>